<evidence type="ECO:0000256" key="1">
    <source>
        <dbReference type="ARBA" id="ARBA00023027"/>
    </source>
</evidence>
<dbReference type="Proteomes" id="UP000516369">
    <property type="component" value="Chromosome"/>
</dbReference>
<protein>
    <submittedName>
        <fullName evidence="3">SDR family NAD(P)-dependent oxidoreductase</fullName>
    </submittedName>
</protein>
<dbReference type="Gene3D" id="3.40.50.720">
    <property type="entry name" value="NAD(P)-binding Rossmann-like Domain"/>
    <property type="match status" value="1"/>
</dbReference>
<reference evidence="3 4" key="1">
    <citation type="submission" date="2020-05" db="EMBL/GenBank/DDBJ databases">
        <title>Complete closed genome sequence of Defluviicoccus vanus.</title>
        <authorList>
            <person name="Bessarab I."/>
            <person name="Arumugam K."/>
            <person name="Maszenan A.M."/>
            <person name="Seviour R.J."/>
            <person name="Williams R.B."/>
        </authorList>
    </citation>
    <scope>NUCLEOTIDE SEQUENCE [LARGE SCALE GENOMIC DNA]</scope>
    <source>
        <strain evidence="3 4">Ben 114</strain>
    </source>
</reference>
<dbReference type="InterPro" id="IPR001509">
    <property type="entry name" value="Epimerase_deHydtase"/>
</dbReference>
<proteinExistence type="predicted"/>
<gene>
    <name evidence="3" type="ORF">HQ394_00635</name>
</gene>
<name>A0A7H1MXF2_9PROT</name>
<evidence type="ECO:0000259" key="2">
    <source>
        <dbReference type="Pfam" id="PF01370"/>
    </source>
</evidence>
<accession>A0A7H1MXF2</accession>
<keyword evidence="4" id="KW-1185">Reference proteome</keyword>
<dbReference type="AlphaFoldDB" id="A0A7H1MXF2"/>
<dbReference type="Pfam" id="PF01370">
    <property type="entry name" value="Epimerase"/>
    <property type="match status" value="1"/>
</dbReference>
<sequence>MAILVTGAAGFIGFHLAYRLLAQGERVIGIDNLNDYYDVSLKEARLARLSAAGSFVFHHIDVADQIQVDAVVDAAAPLDAVVHLAGQAGVRYSLVNPLAYIRSNVQGHVVVLEACRRLASPPHIVYASSSSVYGSNAKLPFSVNDRTDQPLSLYGATKKSMEAISQSYATTFGIQLTGLRFFTVYGPWGRPDMAAFLFARKIIAGEPIPVFNGGDMRRDFTYIDDIVDGILAAIALPPAAGTARHRLYNLGNHKPERLLDFVATLEASLGRTAVIDPQPLQLGDVKETCADIEESRRDLGFAPSVSIAEGIPRFVAWFRAYYGID</sequence>
<dbReference type="InterPro" id="IPR036291">
    <property type="entry name" value="NAD(P)-bd_dom_sf"/>
</dbReference>
<dbReference type="KEGG" id="dvn:HQ394_00635"/>
<dbReference type="PRINTS" id="PR01713">
    <property type="entry name" value="NUCEPIMERASE"/>
</dbReference>
<dbReference type="EMBL" id="CP053923">
    <property type="protein sequence ID" value="QNT68138.1"/>
    <property type="molecule type" value="Genomic_DNA"/>
</dbReference>
<dbReference type="PANTHER" id="PTHR43574">
    <property type="entry name" value="EPIMERASE-RELATED"/>
    <property type="match status" value="1"/>
</dbReference>
<dbReference type="SUPFAM" id="SSF51735">
    <property type="entry name" value="NAD(P)-binding Rossmann-fold domains"/>
    <property type="match status" value="1"/>
</dbReference>
<keyword evidence="1" id="KW-0520">NAD</keyword>
<feature type="domain" description="NAD-dependent epimerase/dehydratase" evidence="2">
    <location>
        <begin position="3"/>
        <end position="251"/>
    </location>
</feature>
<dbReference type="RefSeq" id="WP_190261580.1">
    <property type="nucleotide sequence ID" value="NZ_CP053923.1"/>
</dbReference>
<organism evidence="3 4">
    <name type="scientific">Defluviicoccus vanus</name>
    <dbReference type="NCBI Taxonomy" id="111831"/>
    <lineage>
        <taxon>Bacteria</taxon>
        <taxon>Pseudomonadati</taxon>
        <taxon>Pseudomonadota</taxon>
        <taxon>Alphaproteobacteria</taxon>
        <taxon>Rhodospirillales</taxon>
        <taxon>Rhodospirillaceae</taxon>
        <taxon>Defluviicoccus</taxon>
    </lineage>
</organism>
<evidence type="ECO:0000313" key="3">
    <source>
        <dbReference type="EMBL" id="QNT68138.1"/>
    </source>
</evidence>
<evidence type="ECO:0000313" key="4">
    <source>
        <dbReference type="Proteomes" id="UP000516369"/>
    </source>
</evidence>